<dbReference type="GO" id="GO:0016042">
    <property type="term" value="P:lipid catabolic process"/>
    <property type="evidence" value="ECO:0007669"/>
    <property type="project" value="UniProtKB-UniRule"/>
</dbReference>
<dbReference type="InterPro" id="IPR050301">
    <property type="entry name" value="NTE"/>
</dbReference>
<evidence type="ECO:0000256" key="4">
    <source>
        <dbReference type="PROSITE-ProRule" id="PRU01161"/>
    </source>
</evidence>
<dbReference type="GeneID" id="82149462"/>
<dbReference type="PANTHER" id="PTHR14226">
    <property type="entry name" value="NEUROPATHY TARGET ESTERASE/SWISS CHEESE D.MELANOGASTER"/>
    <property type="match status" value="1"/>
</dbReference>
<comment type="caution">
    <text evidence="6">The sequence shown here is derived from an EMBL/GenBank/DDBJ whole genome shotgun (WGS) entry which is preliminary data.</text>
</comment>
<gene>
    <name evidence="6" type="ORF">EZ315_06625</name>
</gene>
<evidence type="ECO:0000256" key="1">
    <source>
        <dbReference type="ARBA" id="ARBA00022801"/>
    </source>
</evidence>
<dbReference type="InterPro" id="IPR016035">
    <property type="entry name" value="Acyl_Trfase/lysoPLipase"/>
</dbReference>
<name>A0A4Z0VB17_9BACT</name>
<dbReference type="InterPro" id="IPR002641">
    <property type="entry name" value="PNPLA_dom"/>
</dbReference>
<sequence length="767" mass="84590">MRRSGVFLVMMMAIAVIAYGSARDGKVGLVLSGGGAKGIAHIGVIQALEENDIPIDYITGTSMGAIVGGLYASGFTPAEMLELLASPGFAGWSTGQIDPNRLYYFQSEPQNPSMIKINFGKDSTRFTSVLPVSLINPIPMNMAFLDIFSRYTAQCGGDFDRLFVPLRTVTSDVYAKHKVVLSKGSLADAVRMSMSFPMVFEPIDLDGVPMYDGGIYDNFPVDVMVEDFNPSALIGVDVGSKNPSPDVRNPLSQLEEMISQPSDYPFPYDKGVKIRIDLDRFGLLDFGKYQEIYDIGYRRGLEMIDSIRLKIRQVAPASEVSARRAAFKRATPEVRIAGINVTGGTPSENAYLESLFMSRHEKMPMTLSEVENSYYRAISSGRLQNLVPTPVYEQSDSAFTLNYRAVIKEDFSAAIGGYISSSTNSMLFFNAGYNHLGFKSLNTNVNAWLGQSYLAAEGVFNAYFDTSVPSGVSVRVVGSRLKYHETEKLFYEVKDPDFIRRSEFFAQGRYTLGLTLRSRMDVRIGWGHLSDTYHTDLSDISAVEGKDSGVFNLWQAGLRWESNTLDDISLPSSGTRVYAQGLGMVGKYHFMSADPELMGASQKVSWVQLDMGALHYWKVTRPLSVGTGVRALLSTRKLLPTYQASIVAAEAVHPTPSSYNLFSRSLRANSFVSVSVEPVWKLSGSFQIRGVFDGFLPLRKIECSPVGSEPYYGKWLSDPEFFGELQLRFKLPLGSVSAYGNYTTGGIGWNFGISIGTFILAPRFLGE</sequence>
<evidence type="ECO:0000256" key="2">
    <source>
        <dbReference type="ARBA" id="ARBA00022963"/>
    </source>
</evidence>
<dbReference type="PANTHER" id="PTHR14226:SF29">
    <property type="entry name" value="NEUROPATHY TARGET ESTERASE SWS"/>
    <property type="match status" value="1"/>
</dbReference>
<feature type="short sequence motif" description="GXGXXG" evidence="4">
    <location>
        <begin position="33"/>
        <end position="38"/>
    </location>
</feature>
<evidence type="ECO:0000256" key="3">
    <source>
        <dbReference type="ARBA" id="ARBA00023098"/>
    </source>
</evidence>
<keyword evidence="7" id="KW-1185">Reference proteome</keyword>
<dbReference type="CDD" id="cd07205">
    <property type="entry name" value="Pat_PNPLA6_PNPLA7_NTE1_like"/>
    <property type="match status" value="1"/>
</dbReference>
<dbReference type="Gene3D" id="3.40.1090.10">
    <property type="entry name" value="Cytosolic phospholipase A2 catalytic domain"/>
    <property type="match status" value="2"/>
</dbReference>
<keyword evidence="3 4" id="KW-0443">Lipid metabolism</keyword>
<feature type="active site" description="Nucleophile" evidence="4">
    <location>
        <position position="62"/>
    </location>
</feature>
<organism evidence="6 7">
    <name type="scientific">Duncaniella freteri</name>
    <dbReference type="NCBI Taxonomy" id="2530391"/>
    <lineage>
        <taxon>Bacteria</taxon>
        <taxon>Pseudomonadati</taxon>
        <taxon>Bacteroidota</taxon>
        <taxon>Bacteroidia</taxon>
        <taxon>Bacteroidales</taxon>
        <taxon>Muribaculaceae</taxon>
        <taxon>Duncaniella</taxon>
    </lineage>
</organism>
<dbReference type="EMBL" id="SJSA01000001">
    <property type="protein sequence ID" value="TGG40372.1"/>
    <property type="molecule type" value="Genomic_DNA"/>
</dbReference>
<proteinExistence type="predicted"/>
<dbReference type="PROSITE" id="PS51635">
    <property type="entry name" value="PNPLA"/>
    <property type="match status" value="1"/>
</dbReference>
<keyword evidence="1 4" id="KW-0378">Hydrolase</keyword>
<evidence type="ECO:0000313" key="7">
    <source>
        <dbReference type="Proteomes" id="UP000297635"/>
    </source>
</evidence>
<dbReference type="SUPFAM" id="SSF52151">
    <property type="entry name" value="FabD/lysophospholipase-like"/>
    <property type="match status" value="1"/>
</dbReference>
<feature type="active site" description="Proton acceptor" evidence="4">
    <location>
        <position position="212"/>
    </location>
</feature>
<dbReference type="RefSeq" id="WP_135471386.1">
    <property type="nucleotide sequence ID" value="NZ_CASJDB010000024.1"/>
</dbReference>
<reference evidence="6 7" key="1">
    <citation type="submission" date="2019-02" db="EMBL/GenBank/DDBJ databases">
        <title>Isolation and identification of novel species under the genus Muribaculum.</title>
        <authorList>
            <person name="Miyake S."/>
            <person name="Ding Y."/>
            <person name="Low A."/>
            <person name="Soh M."/>
            <person name="Seedorf H."/>
        </authorList>
    </citation>
    <scope>NUCLEOTIDE SEQUENCE [LARGE SCALE GENOMIC DNA]</scope>
    <source>
        <strain evidence="6 7">TLL-A3</strain>
    </source>
</reference>
<evidence type="ECO:0000259" key="5">
    <source>
        <dbReference type="PROSITE" id="PS51635"/>
    </source>
</evidence>
<protein>
    <submittedName>
        <fullName evidence="6">Patatin</fullName>
    </submittedName>
</protein>
<dbReference type="Proteomes" id="UP000297635">
    <property type="component" value="Unassembled WGS sequence"/>
</dbReference>
<dbReference type="Pfam" id="PF01734">
    <property type="entry name" value="Patatin"/>
    <property type="match status" value="1"/>
</dbReference>
<accession>A0A4Z0VB17</accession>
<feature type="short sequence motif" description="GXSXG" evidence="4">
    <location>
        <begin position="60"/>
        <end position="64"/>
    </location>
</feature>
<feature type="short sequence motif" description="DGA/G" evidence="4">
    <location>
        <begin position="212"/>
        <end position="214"/>
    </location>
</feature>
<evidence type="ECO:0000313" key="6">
    <source>
        <dbReference type="EMBL" id="TGG40372.1"/>
    </source>
</evidence>
<dbReference type="GO" id="GO:0016787">
    <property type="term" value="F:hydrolase activity"/>
    <property type="evidence" value="ECO:0007669"/>
    <property type="project" value="UniProtKB-UniRule"/>
</dbReference>
<feature type="domain" description="PNPLA" evidence="5">
    <location>
        <begin position="29"/>
        <end position="225"/>
    </location>
</feature>
<keyword evidence="2 4" id="KW-0442">Lipid degradation</keyword>
<dbReference type="AlphaFoldDB" id="A0A4Z0VB17"/>